<evidence type="ECO:0000313" key="3">
    <source>
        <dbReference type="Proteomes" id="UP000322080"/>
    </source>
</evidence>
<organism evidence="2 3">
    <name type="scientific">Maritimibacter fusiformis</name>
    <dbReference type="NCBI Taxonomy" id="2603819"/>
    <lineage>
        <taxon>Bacteria</taxon>
        <taxon>Pseudomonadati</taxon>
        <taxon>Pseudomonadota</taxon>
        <taxon>Alphaproteobacteria</taxon>
        <taxon>Rhodobacterales</taxon>
        <taxon>Roseobacteraceae</taxon>
        <taxon>Maritimibacter</taxon>
    </lineage>
</organism>
<accession>A0A5D0RRS6</accession>
<evidence type="ECO:0000256" key="1">
    <source>
        <dbReference type="SAM" id="Phobius"/>
    </source>
</evidence>
<dbReference type="AlphaFoldDB" id="A0A5D0RRS6"/>
<evidence type="ECO:0000313" key="2">
    <source>
        <dbReference type="EMBL" id="TYB83565.1"/>
    </source>
</evidence>
<dbReference type="RefSeq" id="WP_148375808.1">
    <property type="nucleotide sequence ID" value="NZ_VSIY01000001.1"/>
</dbReference>
<gene>
    <name evidence="2" type="ORF">FVF75_00635</name>
</gene>
<dbReference type="EMBL" id="VSIY01000001">
    <property type="protein sequence ID" value="TYB83565.1"/>
    <property type="molecule type" value="Genomic_DNA"/>
</dbReference>
<sequence length="60" mass="6523">MSGARRLFLWLLAALSAAAAIWVLVAAMRAEALSGQVFFAVLPLLMLFSIAWRGLSDKDD</sequence>
<name>A0A5D0RRS6_9RHOB</name>
<keyword evidence="3" id="KW-1185">Reference proteome</keyword>
<dbReference type="PROSITE" id="PS51318">
    <property type="entry name" value="TAT"/>
    <property type="match status" value="1"/>
</dbReference>
<keyword evidence="1" id="KW-1133">Transmembrane helix</keyword>
<dbReference type="Proteomes" id="UP000322080">
    <property type="component" value="Unassembled WGS sequence"/>
</dbReference>
<comment type="caution">
    <text evidence="2">The sequence shown here is derived from an EMBL/GenBank/DDBJ whole genome shotgun (WGS) entry which is preliminary data.</text>
</comment>
<protein>
    <submittedName>
        <fullName evidence="2">Uncharacterized protein</fullName>
    </submittedName>
</protein>
<keyword evidence="1" id="KW-0472">Membrane</keyword>
<keyword evidence="1" id="KW-0812">Transmembrane</keyword>
<proteinExistence type="predicted"/>
<dbReference type="InterPro" id="IPR006311">
    <property type="entry name" value="TAT_signal"/>
</dbReference>
<feature type="transmembrane region" description="Helical" evidence="1">
    <location>
        <begin position="36"/>
        <end position="55"/>
    </location>
</feature>
<reference evidence="2 3" key="1">
    <citation type="submission" date="2019-08" db="EMBL/GenBank/DDBJ databases">
        <title>Identification of a novel species of the genus Boseongicola.</title>
        <authorList>
            <person name="Zhang X.-Q."/>
        </authorList>
    </citation>
    <scope>NUCLEOTIDE SEQUENCE [LARGE SCALE GENOMIC DNA]</scope>
    <source>
        <strain evidence="2 3">HY14</strain>
    </source>
</reference>